<name>A0A210Q4Z9_MIZYE</name>
<dbReference type="InterPro" id="IPR036259">
    <property type="entry name" value="MFS_trans_sf"/>
</dbReference>
<keyword evidence="3 5" id="KW-1133">Transmembrane helix</keyword>
<evidence type="ECO:0000256" key="3">
    <source>
        <dbReference type="ARBA" id="ARBA00022989"/>
    </source>
</evidence>
<comment type="caution">
    <text evidence="6">The sequence shown here is derived from an EMBL/GenBank/DDBJ whole genome shotgun (WGS) entry which is preliminary data.</text>
</comment>
<organism evidence="6 7">
    <name type="scientific">Mizuhopecten yessoensis</name>
    <name type="common">Japanese scallop</name>
    <name type="synonym">Patinopecten yessoensis</name>
    <dbReference type="NCBI Taxonomy" id="6573"/>
    <lineage>
        <taxon>Eukaryota</taxon>
        <taxon>Metazoa</taxon>
        <taxon>Spiralia</taxon>
        <taxon>Lophotrochozoa</taxon>
        <taxon>Mollusca</taxon>
        <taxon>Bivalvia</taxon>
        <taxon>Autobranchia</taxon>
        <taxon>Pteriomorphia</taxon>
        <taxon>Pectinida</taxon>
        <taxon>Pectinoidea</taxon>
        <taxon>Pectinidae</taxon>
        <taxon>Mizuhopecten</taxon>
    </lineage>
</organism>
<dbReference type="InterPro" id="IPR049680">
    <property type="entry name" value="FLVCR1-2_SLC49-like"/>
</dbReference>
<dbReference type="OrthoDB" id="422206at2759"/>
<dbReference type="Proteomes" id="UP000242188">
    <property type="component" value="Unassembled WGS sequence"/>
</dbReference>
<feature type="transmembrane region" description="Helical" evidence="5">
    <location>
        <begin position="364"/>
        <end position="381"/>
    </location>
</feature>
<gene>
    <name evidence="6" type="ORF">KP79_PYT12618</name>
</gene>
<dbReference type="AlphaFoldDB" id="A0A210Q4Z9"/>
<keyword evidence="4 5" id="KW-0472">Membrane</keyword>
<evidence type="ECO:0000313" key="7">
    <source>
        <dbReference type="Proteomes" id="UP000242188"/>
    </source>
</evidence>
<evidence type="ECO:0000313" key="6">
    <source>
        <dbReference type="EMBL" id="OWF43791.1"/>
    </source>
</evidence>
<dbReference type="InterPro" id="IPR011701">
    <property type="entry name" value="MFS"/>
</dbReference>
<accession>A0A210Q4Z9</accession>
<feature type="transmembrane region" description="Helical" evidence="5">
    <location>
        <begin position="146"/>
        <end position="164"/>
    </location>
</feature>
<proteinExistence type="predicted"/>
<feature type="transmembrane region" description="Helical" evidence="5">
    <location>
        <begin position="393"/>
        <end position="413"/>
    </location>
</feature>
<dbReference type="PANTHER" id="PTHR10924">
    <property type="entry name" value="MAJOR FACILITATOR SUPERFAMILY PROTEIN-RELATED"/>
    <property type="match status" value="1"/>
</dbReference>
<feature type="transmembrane region" description="Helical" evidence="5">
    <location>
        <begin position="119"/>
        <end position="139"/>
    </location>
</feature>
<keyword evidence="2 5" id="KW-0812">Transmembrane</keyword>
<dbReference type="SUPFAM" id="SSF103473">
    <property type="entry name" value="MFS general substrate transporter"/>
    <property type="match status" value="1"/>
</dbReference>
<dbReference type="EMBL" id="NEDP02004995">
    <property type="protein sequence ID" value="OWF43791.1"/>
    <property type="molecule type" value="Genomic_DNA"/>
</dbReference>
<dbReference type="Pfam" id="PF07690">
    <property type="entry name" value="MFS_1"/>
    <property type="match status" value="1"/>
</dbReference>
<dbReference type="Gene3D" id="1.20.1250.20">
    <property type="entry name" value="MFS general substrate transporter like domains"/>
    <property type="match status" value="2"/>
</dbReference>
<dbReference type="GO" id="GO:0022857">
    <property type="term" value="F:transmembrane transporter activity"/>
    <property type="evidence" value="ECO:0007669"/>
    <property type="project" value="InterPro"/>
</dbReference>
<feature type="transmembrane region" description="Helical" evidence="5">
    <location>
        <begin position="325"/>
        <end position="344"/>
    </location>
</feature>
<dbReference type="PANTHER" id="PTHR10924:SF27">
    <property type="entry name" value="SOLUTE CARRIER FAMILY 49 MEMBER 4"/>
    <property type="match status" value="1"/>
</dbReference>
<feature type="transmembrane region" description="Helical" evidence="5">
    <location>
        <begin position="276"/>
        <end position="295"/>
    </location>
</feature>
<evidence type="ECO:0000256" key="1">
    <source>
        <dbReference type="ARBA" id="ARBA00004141"/>
    </source>
</evidence>
<reference evidence="6 7" key="1">
    <citation type="journal article" date="2017" name="Nat. Ecol. Evol.">
        <title>Scallop genome provides insights into evolution of bilaterian karyotype and development.</title>
        <authorList>
            <person name="Wang S."/>
            <person name="Zhang J."/>
            <person name="Jiao W."/>
            <person name="Li J."/>
            <person name="Xun X."/>
            <person name="Sun Y."/>
            <person name="Guo X."/>
            <person name="Huan P."/>
            <person name="Dong B."/>
            <person name="Zhang L."/>
            <person name="Hu X."/>
            <person name="Sun X."/>
            <person name="Wang J."/>
            <person name="Zhao C."/>
            <person name="Wang Y."/>
            <person name="Wang D."/>
            <person name="Huang X."/>
            <person name="Wang R."/>
            <person name="Lv J."/>
            <person name="Li Y."/>
            <person name="Zhang Z."/>
            <person name="Liu B."/>
            <person name="Lu W."/>
            <person name="Hui Y."/>
            <person name="Liang J."/>
            <person name="Zhou Z."/>
            <person name="Hou R."/>
            <person name="Li X."/>
            <person name="Liu Y."/>
            <person name="Li H."/>
            <person name="Ning X."/>
            <person name="Lin Y."/>
            <person name="Zhao L."/>
            <person name="Xing Q."/>
            <person name="Dou J."/>
            <person name="Li Y."/>
            <person name="Mao J."/>
            <person name="Guo H."/>
            <person name="Dou H."/>
            <person name="Li T."/>
            <person name="Mu C."/>
            <person name="Jiang W."/>
            <person name="Fu Q."/>
            <person name="Fu X."/>
            <person name="Miao Y."/>
            <person name="Liu J."/>
            <person name="Yu Q."/>
            <person name="Li R."/>
            <person name="Liao H."/>
            <person name="Li X."/>
            <person name="Kong Y."/>
            <person name="Jiang Z."/>
            <person name="Chourrout D."/>
            <person name="Li R."/>
            <person name="Bao Z."/>
        </authorList>
    </citation>
    <scope>NUCLEOTIDE SEQUENCE [LARGE SCALE GENOMIC DNA]</scope>
    <source>
        <strain evidence="6 7">PY_sf001</strain>
    </source>
</reference>
<comment type="subcellular location">
    <subcellularLocation>
        <location evidence="1">Membrane</location>
        <topology evidence="1">Multi-pass membrane protein</topology>
    </subcellularLocation>
</comment>
<feature type="transmembrane region" description="Helical" evidence="5">
    <location>
        <begin position="457"/>
        <end position="476"/>
    </location>
</feature>
<feature type="transmembrane region" description="Helical" evidence="5">
    <location>
        <begin position="184"/>
        <end position="203"/>
    </location>
</feature>
<feature type="transmembrane region" description="Helical" evidence="5">
    <location>
        <begin position="210"/>
        <end position="232"/>
    </location>
</feature>
<keyword evidence="7" id="KW-1185">Reference proteome</keyword>
<evidence type="ECO:0000256" key="5">
    <source>
        <dbReference type="SAM" id="Phobius"/>
    </source>
</evidence>
<evidence type="ECO:0000256" key="2">
    <source>
        <dbReference type="ARBA" id="ARBA00022692"/>
    </source>
</evidence>
<sequence>MTMESAHRSYVVTVSTLKNNESPQISLKSHVNYNGYFNNGFCTDKDSLKISKKENGQITNEKSLHDKKCEETHVYKRRWYILFVYCLLTLTQAMLWNTWGPIADSSHEAFGWDDGDTALLTDFGPIAFLLVVFLFSWIVDEKGLRWACVLTAFVMMLGAGLRCITDQPPYVKVTAGIGQFLNGIGTPVSMGVPPVLSAAWFPANQRTISTAIATVANLAGVGLSFVIGPFMVPDEKNSTGYTGHYTFNTTTEANLGNASSFPDETVLKKRNQIMNLLYIECGWAVAIFLLLLVYFPAKPTIPPSISASTERLNFKQGCKKLLRNGVFWVIACSYGLSVGILGAWPGVLEMVLKPHGISENEAGLIGLYSVVCGIFLSLVAAKCSDVFSKSKKLILLGLYVTSGAFALWMNLLLSRLLPDSFVSMHIATVVGGATLTATTPVYFEMACETTYPVAEGITNFVLALVNNLVSVAFLAIQTIPHIGKYIVGRLVSLRYDRLVYTGFNIS</sequence>
<evidence type="ECO:0000256" key="4">
    <source>
        <dbReference type="ARBA" id="ARBA00023136"/>
    </source>
</evidence>
<protein>
    <submittedName>
        <fullName evidence="6">Disrupted in renal carcinoma protein 2-like</fullName>
    </submittedName>
</protein>
<feature type="transmembrane region" description="Helical" evidence="5">
    <location>
        <begin position="79"/>
        <end position="99"/>
    </location>
</feature>
<dbReference type="GO" id="GO:0016020">
    <property type="term" value="C:membrane"/>
    <property type="evidence" value="ECO:0007669"/>
    <property type="project" value="UniProtKB-SubCell"/>
</dbReference>